<evidence type="ECO:0000259" key="5">
    <source>
        <dbReference type="PROSITE" id="PS50893"/>
    </source>
</evidence>
<dbReference type="Gene3D" id="3.40.50.300">
    <property type="entry name" value="P-loop containing nucleotide triphosphate hydrolases"/>
    <property type="match status" value="1"/>
</dbReference>
<gene>
    <name evidence="6" type="primary">pstB</name>
    <name evidence="6" type="ORF">G6Z83_00810</name>
</gene>
<dbReference type="GO" id="GO:0005524">
    <property type="term" value="F:ATP binding"/>
    <property type="evidence" value="ECO:0007669"/>
    <property type="project" value="UniProtKB-KW"/>
</dbReference>
<keyword evidence="2" id="KW-0592">Phosphate transport</keyword>
<evidence type="ECO:0000256" key="3">
    <source>
        <dbReference type="ARBA" id="ARBA00022741"/>
    </source>
</evidence>
<feature type="domain" description="ABC transporter" evidence="5">
    <location>
        <begin position="4"/>
        <end position="245"/>
    </location>
</feature>
<dbReference type="GO" id="GO:0035435">
    <property type="term" value="P:phosphate ion transmembrane transport"/>
    <property type="evidence" value="ECO:0007669"/>
    <property type="project" value="InterPro"/>
</dbReference>
<evidence type="ECO:0000313" key="6">
    <source>
        <dbReference type="EMBL" id="QIH23355.1"/>
    </source>
</evidence>
<keyword evidence="4 6" id="KW-0067">ATP-binding</keyword>
<organism evidence="6 7">
    <name type="scientific">Lactobacillus iners</name>
    <dbReference type="NCBI Taxonomy" id="147802"/>
    <lineage>
        <taxon>Bacteria</taxon>
        <taxon>Bacillati</taxon>
        <taxon>Bacillota</taxon>
        <taxon>Bacilli</taxon>
        <taxon>Lactobacillales</taxon>
        <taxon>Lactobacillaceae</taxon>
        <taxon>Lactobacillus</taxon>
    </lineage>
</organism>
<dbReference type="InterPro" id="IPR003439">
    <property type="entry name" value="ABC_transporter-like_ATP-bd"/>
</dbReference>
<dbReference type="PANTHER" id="PTHR43423">
    <property type="entry name" value="ABC TRANSPORTER I FAMILY MEMBER 17"/>
    <property type="match status" value="1"/>
</dbReference>
<protein>
    <submittedName>
        <fullName evidence="6">Phosphate ABC transporter ATP-binding protein</fullName>
    </submittedName>
</protein>
<dbReference type="NCBIfam" id="TIGR00972">
    <property type="entry name" value="3a0107s01c2"/>
    <property type="match status" value="1"/>
</dbReference>
<dbReference type="InterPro" id="IPR005670">
    <property type="entry name" value="PstB-like"/>
</dbReference>
<dbReference type="GO" id="GO:0016887">
    <property type="term" value="F:ATP hydrolysis activity"/>
    <property type="evidence" value="ECO:0007669"/>
    <property type="project" value="InterPro"/>
</dbReference>
<reference evidence="6 7" key="1">
    <citation type="submission" date="2020-02" db="EMBL/GenBank/DDBJ databases">
        <title>Complete genome sequences of six Lactobacillus iners strains isolated from the human vagina.</title>
        <authorList>
            <person name="France M.T."/>
            <person name="Rutt L."/>
            <person name="Narina S."/>
            <person name="Arbaugh S."/>
            <person name="Humphrys M.S."/>
            <person name="Ma B."/>
            <person name="Hayward M.R."/>
            <person name="Relman D."/>
            <person name="Kwon D.S."/>
            <person name="Ravel J."/>
        </authorList>
    </citation>
    <scope>NUCLEOTIDE SEQUENCE [LARGE SCALE GENOMIC DNA]</scope>
    <source>
        <strain evidence="6 7">C0210C1</strain>
    </source>
</reference>
<dbReference type="SMART" id="SM00382">
    <property type="entry name" value="AAA"/>
    <property type="match status" value="1"/>
</dbReference>
<dbReference type="GO" id="GO:0005315">
    <property type="term" value="F:phosphate transmembrane transporter activity"/>
    <property type="evidence" value="ECO:0007669"/>
    <property type="project" value="InterPro"/>
</dbReference>
<dbReference type="CDD" id="cd03260">
    <property type="entry name" value="ABC_PstB_phosphate_transporter"/>
    <property type="match status" value="1"/>
</dbReference>
<dbReference type="SUPFAM" id="SSF52540">
    <property type="entry name" value="P-loop containing nucleoside triphosphate hydrolases"/>
    <property type="match status" value="1"/>
</dbReference>
<accession>A0A6G7B7Q3</accession>
<dbReference type="RefSeq" id="WP_006735395.1">
    <property type="nucleotide sequence ID" value="NZ_CP049223.1"/>
</dbReference>
<dbReference type="AlphaFoldDB" id="A0A6G7B7Q3"/>
<keyword evidence="3" id="KW-0547">Nucleotide-binding</keyword>
<name>A0A6G7B7Q3_9LACO</name>
<dbReference type="EMBL" id="CP049228">
    <property type="protein sequence ID" value="QIH23355.1"/>
    <property type="molecule type" value="Genomic_DNA"/>
</dbReference>
<dbReference type="PROSITE" id="PS50893">
    <property type="entry name" value="ABC_TRANSPORTER_2"/>
    <property type="match status" value="1"/>
</dbReference>
<dbReference type="InterPro" id="IPR017871">
    <property type="entry name" value="ABC_transporter-like_CS"/>
</dbReference>
<dbReference type="GO" id="GO:0016020">
    <property type="term" value="C:membrane"/>
    <property type="evidence" value="ECO:0007669"/>
    <property type="project" value="InterPro"/>
</dbReference>
<dbReference type="Proteomes" id="UP000501676">
    <property type="component" value="Chromosome"/>
</dbReference>
<dbReference type="InterPro" id="IPR003593">
    <property type="entry name" value="AAA+_ATPase"/>
</dbReference>
<evidence type="ECO:0000256" key="1">
    <source>
        <dbReference type="ARBA" id="ARBA00022448"/>
    </source>
</evidence>
<dbReference type="PROSITE" id="PS00211">
    <property type="entry name" value="ABC_TRANSPORTER_1"/>
    <property type="match status" value="1"/>
</dbReference>
<keyword evidence="1" id="KW-0813">Transport</keyword>
<dbReference type="Pfam" id="PF00005">
    <property type="entry name" value="ABC_tran"/>
    <property type="match status" value="1"/>
</dbReference>
<evidence type="ECO:0000313" key="7">
    <source>
        <dbReference type="Proteomes" id="UP000501676"/>
    </source>
</evidence>
<evidence type="ECO:0000256" key="4">
    <source>
        <dbReference type="ARBA" id="ARBA00022840"/>
    </source>
</evidence>
<dbReference type="PANTHER" id="PTHR43423:SF1">
    <property type="entry name" value="ABC TRANSPORTER I FAMILY MEMBER 17"/>
    <property type="match status" value="1"/>
</dbReference>
<dbReference type="InterPro" id="IPR027417">
    <property type="entry name" value="P-loop_NTPase"/>
</dbReference>
<evidence type="ECO:0000256" key="2">
    <source>
        <dbReference type="ARBA" id="ARBA00022592"/>
    </source>
</evidence>
<proteinExistence type="predicted"/>
<sequence>MKIISIKDLSLKYDEFEVLHKISMDIEANAVTALIGASGCGKSSFLRCFNRMNDLIPNSKVTGNIKFKQYEIYANNIDLAFLRQKIGMVFQQPNAFSFSIYDNVAFGLKIQGINKKKILDERVENALKEAAIWDEVKDKLSCNACSLSGGQQQRICIARALATNPEILLMDEPTSALDPISAAKVEETILFLKKQHTIILVTHNIEQAKRVSDNLAFFMSGHLIEYGVSREIFTQAKNKDTKDYLEGKWS</sequence>